<reference evidence="1" key="1">
    <citation type="journal article" date="2022" name="ISME J.">
        <title>Identification of active gaseous-alkane degraders at natural gas seeps.</title>
        <authorList>
            <person name="Farhan Ul Haque M."/>
            <person name="Hernandez M."/>
            <person name="Crombie A.T."/>
            <person name="Murrell J.C."/>
        </authorList>
    </citation>
    <scope>NUCLEOTIDE SEQUENCE</scope>
    <source>
        <strain evidence="1">PC2</strain>
    </source>
</reference>
<protein>
    <submittedName>
        <fullName evidence="1">DUF488 family protein</fullName>
    </submittedName>
</protein>
<sequence length="120" mass="14434">MTAREISDLRLKRAYDPPSSEDGVRILVDRLWPRGLRKDEAAIDLWLKELAPSDELRRWFGHDPNRWDEFRRCYLDELSQRSDLVKDLRERVRERRHTLIFAARDELHNQAVVLRDLLAE</sequence>
<dbReference type="InterPro" id="IPR052552">
    <property type="entry name" value="YeaO-like"/>
</dbReference>
<dbReference type="EMBL" id="JAIVFP010000001">
    <property type="protein sequence ID" value="MCI4681783.1"/>
    <property type="molecule type" value="Genomic_DNA"/>
</dbReference>
<dbReference type="Pfam" id="PF22752">
    <property type="entry name" value="DUF488-N3i"/>
    <property type="match status" value="1"/>
</dbReference>
<proteinExistence type="predicted"/>
<accession>A0ABS9Z2D5</accession>
<organism evidence="1 2">
    <name type="scientific">Candidatus Rhodoblastus alkanivorans</name>
    <dbReference type="NCBI Taxonomy" id="2954117"/>
    <lineage>
        <taxon>Bacteria</taxon>
        <taxon>Pseudomonadati</taxon>
        <taxon>Pseudomonadota</taxon>
        <taxon>Alphaproteobacteria</taxon>
        <taxon>Hyphomicrobiales</taxon>
        <taxon>Rhodoblastaceae</taxon>
        <taxon>Rhodoblastus</taxon>
    </lineage>
</organism>
<dbReference type="PANTHER" id="PTHR36849:SF1">
    <property type="entry name" value="CYTOPLASMIC PROTEIN"/>
    <property type="match status" value="1"/>
</dbReference>
<name>A0ABS9Z2D5_9HYPH</name>
<gene>
    <name evidence="1" type="ORF">K2U94_03225</name>
</gene>
<evidence type="ECO:0000313" key="2">
    <source>
        <dbReference type="Proteomes" id="UP001139104"/>
    </source>
</evidence>
<evidence type="ECO:0000313" key="1">
    <source>
        <dbReference type="EMBL" id="MCI4681783.1"/>
    </source>
</evidence>
<keyword evidence="2" id="KW-1185">Reference proteome</keyword>
<comment type="caution">
    <text evidence="1">The sequence shown here is derived from an EMBL/GenBank/DDBJ whole genome shotgun (WGS) entry which is preliminary data.</text>
</comment>
<dbReference type="PANTHER" id="PTHR36849">
    <property type="entry name" value="CYTOPLASMIC PROTEIN-RELATED"/>
    <property type="match status" value="1"/>
</dbReference>
<dbReference type="Proteomes" id="UP001139104">
    <property type="component" value="Unassembled WGS sequence"/>
</dbReference>